<feature type="chain" id="PRO_5003122718" description="Cyanovirin-N domain-containing protein" evidence="1">
    <location>
        <begin position="30"/>
        <end position="145"/>
    </location>
</feature>
<protein>
    <recommendedName>
        <fullName evidence="2">Cyanovirin-N domain-containing protein</fullName>
    </recommendedName>
</protein>
<dbReference type="AlphaFoldDB" id="D8SHL7"/>
<evidence type="ECO:0000256" key="1">
    <source>
        <dbReference type="SAM" id="SignalP"/>
    </source>
</evidence>
<dbReference type="SUPFAM" id="SSF51322">
    <property type="entry name" value="Cyanovirin-N"/>
    <property type="match status" value="1"/>
</dbReference>
<dbReference type="Gene3D" id="2.30.60.10">
    <property type="entry name" value="Cyanovirin-N"/>
    <property type="match status" value="2"/>
</dbReference>
<feature type="domain" description="Cyanovirin-N" evidence="2">
    <location>
        <begin position="30"/>
        <end position="131"/>
    </location>
</feature>
<dbReference type="EMBL" id="GL377620">
    <property type="protein sequence ID" value="EFJ16135.1"/>
    <property type="molecule type" value="Genomic_DNA"/>
</dbReference>
<organism evidence="4">
    <name type="scientific">Selaginella moellendorffii</name>
    <name type="common">Spikemoss</name>
    <dbReference type="NCBI Taxonomy" id="88036"/>
    <lineage>
        <taxon>Eukaryota</taxon>
        <taxon>Viridiplantae</taxon>
        <taxon>Streptophyta</taxon>
        <taxon>Embryophyta</taxon>
        <taxon>Tracheophyta</taxon>
        <taxon>Lycopodiopsida</taxon>
        <taxon>Selaginellales</taxon>
        <taxon>Selaginellaceae</taxon>
        <taxon>Selaginella</taxon>
    </lineage>
</organism>
<accession>D8SHL7</accession>
<sequence length="145" mass="15762">MASSSSPLGNSMLLLFLLVAALTASTSKASFADSCKDIFVKGPVLEAECMNNRGWKFYSAVDISKCITYGEDGKLKCGERFTYGLEDCRGIEYLTSGTMMEGECKNTDGDYVASTLDLNDCIGNINGFLRCASLSDECVNRHKDE</sequence>
<dbReference type="InParanoid" id="D8SHL7"/>
<dbReference type="eggNOG" id="ENOG502T0FA">
    <property type="taxonomic scope" value="Eukaryota"/>
</dbReference>
<name>D8SHL7_SELML</name>
<dbReference type="HOGENOM" id="CLU_1790239_0_0_1"/>
<evidence type="ECO:0000259" key="2">
    <source>
        <dbReference type="SMART" id="SM01111"/>
    </source>
</evidence>
<dbReference type="Pfam" id="PF08881">
    <property type="entry name" value="CVNH"/>
    <property type="match status" value="1"/>
</dbReference>
<keyword evidence="4" id="KW-1185">Reference proteome</keyword>
<evidence type="ECO:0000313" key="3">
    <source>
        <dbReference type="EMBL" id="EFJ16135.1"/>
    </source>
</evidence>
<dbReference type="SMART" id="SM01111">
    <property type="entry name" value="CVNH"/>
    <property type="match status" value="1"/>
</dbReference>
<feature type="signal peptide" evidence="1">
    <location>
        <begin position="1"/>
        <end position="29"/>
    </location>
</feature>
<evidence type="ECO:0000313" key="4">
    <source>
        <dbReference type="Proteomes" id="UP000001514"/>
    </source>
</evidence>
<dbReference type="Gramene" id="EFJ16135">
    <property type="protein sequence ID" value="EFJ16135"/>
    <property type="gene ID" value="SELMODRAFT_422182"/>
</dbReference>
<keyword evidence="1" id="KW-0732">Signal</keyword>
<dbReference type="KEGG" id="smo:SELMODRAFT_422182"/>
<gene>
    <name evidence="3" type="ORF">SELMODRAFT_422182</name>
</gene>
<proteinExistence type="predicted"/>
<dbReference type="Proteomes" id="UP000001514">
    <property type="component" value="Unassembled WGS sequence"/>
</dbReference>
<dbReference type="InterPro" id="IPR036673">
    <property type="entry name" value="Cyanovirin-N_sf"/>
</dbReference>
<dbReference type="InterPro" id="IPR011058">
    <property type="entry name" value="Cyanovirin-N"/>
</dbReference>
<reference evidence="3 4" key="1">
    <citation type="journal article" date="2011" name="Science">
        <title>The Selaginella genome identifies genetic changes associated with the evolution of vascular plants.</title>
        <authorList>
            <person name="Banks J.A."/>
            <person name="Nishiyama T."/>
            <person name="Hasebe M."/>
            <person name="Bowman J.L."/>
            <person name="Gribskov M."/>
            <person name="dePamphilis C."/>
            <person name="Albert V.A."/>
            <person name="Aono N."/>
            <person name="Aoyama T."/>
            <person name="Ambrose B.A."/>
            <person name="Ashton N.W."/>
            <person name="Axtell M.J."/>
            <person name="Barker E."/>
            <person name="Barker M.S."/>
            <person name="Bennetzen J.L."/>
            <person name="Bonawitz N.D."/>
            <person name="Chapple C."/>
            <person name="Cheng C."/>
            <person name="Correa L.G."/>
            <person name="Dacre M."/>
            <person name="DeBarry J."/>
            <person name="Dreyer I."/>
            <person name="Elias M."/>
            <person name="Engstrom E.M."/>
            <person name="Estelle M."/>
            <person name="Feng L."/>
            <person name="Finet C."/>
            <person name="Floyd S.K."/>
            <person name="Frommer W.B."/>
            <person name="Fujita T."/>
            <person name="Gramzow L."/>
            <person name="Gutensohn M."/>
            <person name="Harholt J."/>
            <person name="Hattori M."/>
            <person name="Heyl A."/>
            <person name="Hirai T."/>
            <person name="Hiwatashi Y."/>
            <person name="Ishikawa M."/>
            <person name="Iwata M."/>
            <person name="Karol K.G."/>
            <person name="Koehler B."/>
            <person name="Kolukisaoglu U."/>
            <person name="Kubo M."/>
            <person name="Kurata T."/>
            <person name="Lalonde S."/>
            <person name="Li K."/>
            <person name="Li Y."/>
            <person name="Litt A."/>
            <person name="Lyons E."/>
            <person name="Manning G."/>
            <person name="Maruyama T."/>
            <person name="Michael T.P."/>
            <person name="Mikami K."/>
            <person name="Miyazaki S."/>
            <person name="Morinaga S."/>
            <person name="Murata T."/>
            <person name="Mueller-Roeber B."/>
            <person name="Nelson D.R."/>
            <person name="Obara M."/>
            <person name="Oguri Y."/>
            <person name="Olmstead R.G."/>
            <person name="Onodera N."/>
            <person name="Petersen B.L."/>
            <person name="Pils B."/>
            <person name="Prigge M."/>
            <person name="Rensing S.A."/>
            <person name="Riano-Pachon D.M."/>
            <person name="Roberts A.W."/>
            <person name="Sato Y."/>
            <person name="Scheller H.V."/>
            <person name="Schulz B."/>
            <person name="Schulz C."/>
            <person name="Shakirov E.V."/>
            <person name="Shibagaki N."/>
            <person name="Shinohara N."/>
            <person name="Shippen D.E."/>
            <person name="Soerensen I."/>
            <person name="Sotooka R."/>
            <person name="Sugimoto N."/>
            <person name="Sugita M."/>
            <person name="Sumikawa N."/>
            <person name="Tanurdzic M."/>
            <person name="Theissen G."/>
            <person name="Ulvskov P."/>
            <person name="Wakazuki S."/>
            <person name="Weng J.K."/>
            <person name="Willats W.W."/>
            <person name="Wipf D."/>
            <person name="Wolf P.G."/>
            <person name="Yang L."/>
            <person name="Zimmer A.D."/>
            <person name="Zhu Q."/>
            <person name="Mitros T."/>
            <person name="Hellsten U."/>
            <person name="Loque D."/>
            <person name="Otillar R."/>
            <person name="Salamov A."/>
            <person name="Schmutz J."/>
            <person name="Shapiro H."/>
            <person name="Lindquist E."/>
            <person name="Lucas S."/>
            <person name="Rokhsar D."/>
            <person name="Grigoriev I.V."/>
        </authorList>
    </citation>
    <scope>NUCLEOTIDE SEQUENCE [LARGE SCALE GENOMIC DNA]</scope>
</reference>